<dbReference type="EMBL" id="CP069033">
    <property type="protein sequence ID" value="QRD01054.1"/>
    <property type="molecule type" value="Genomic_DNA"/>
</dbReference>
<reference evidence="3" key="1">
    <citation type="journal article" date="2021" name="BMC Genomics">
        <title>Chromosome-level genome assembly and manually-curated proteome of model necrotroph Parastagonospora nodorum Sn15 reveals a genome-wide trove of candidate effector homologs, and redundancy of virulence-related functions within an accessory chromosome.</title>
        <authorList>
            <person name="Bertazzoni S."/>
            <person name="Jones D.A.B."/>
            <person name="Phan H.T."/>
            <person name="Tan K.-C."/>
            <person name="Hane J.K."/>
        </authorList>
    </citation>
    <scope>NUCLEOTIDE SEQUENCE [LARGE SCALE GENOMIC DNA]</scope>
    <source>
        <strain evidence="3">SN15 / ATCC MYA-4574 / FGSC 10173)</strain>
    </source>
</reference>
<protein>
    <submittedName>
        <fullName evidence="2">Uncharacterized protein</fullName>
    </submittedName>
</protein>
<feature type="compositionally biased region" description="Acidic residues" evidence="1">
    <location>
        <begin position="611"/>
        <end position="622"/>
    </location>
</feature>
<dbReference type="Proteomes" id="UP000663193">
    <property type="component" value="Chromosome 11"/>
</dbReference>
<feature type="region of interest" description="Disordered" evidence="1">
    <location>
        <begin position="207"/>
        <end position="226"/>
    </location>
</feature>
<dbReference type="OrthoDB" id="3683952at2759"/>
<feature type="compositionally biased region" description="Low complexity" evidence="1">
    <location>
        <begin position="560"/>
        <end position="572"/>
    </location>
</feature>
<keyword evidence="3" id="KW-1185">Reference proteome</keyword>
<accession>A0A7U2I451</accession>
<feature type="compositionally biased region" description="Basic and acidic residues" evidence="1">
    <location>
        <begin position="582"/>
        <end position="597"/>
    </location>
</feature>
<feature type="region of interest" description="Disordered" evidence="1">
    <location>
        <begin position="400"/>
        <end position="422"/>
    </location>
</feature>
<dbReference type="VEuPathDB" id="FungiDB:JI435_153440"/>
<feature type="region of interest" description="Disordered" evidence="1">
    <location>
        <begin position="469"/>
        <end position="497"/>
    </location>
</feature>
<feature type="region of interest" description="Disordered" evidence="1">
    <location>
        <begin position="645"/>
        <end position="775"/>
    </location>
</feature>
<feature type="region of interest" description="Disordered" evidence="1">
    <location>
        <begin position="547"/>
        <end position="630"/>
    </location>
</feature>
<evidence type="ECO:0000313" key="3">
    <source>
        <dbReference type="Proteomes" id="UP000663193"/>
    </source>
</evidence>
<evidence type="ECO:0000313" key="2">
    <source>
        <dbReference type="EMBL" id="QRD01054.1"/>
    </source>
</evidence>
<proteinExistence type="predicted"/>
<feature type="compositionally biased region" description="Polar residues" evidence="1">
    <location>
        <begin position="470"/>
        <end position="491"/>
    </location>
</feature>
<evidence type="ECO:0000256" key="1">
    <source>
        <dbReference type="SAM" id="MobiDB-lite"/>
    </source>
</evidence>
<feature type="compositionally biased region" description="Basic and acidic residues" evidence="1">
    <location>
        <begin position="652"/>
        <end position="663"/>
    </location>
</feature>
<feature type="compositionally biased region" description="Acidic residues" evidence="1">
    <location>
        <begin position="742"/>
        <end position="753"/>
    </location>
</feature>
<name>A0A7U2I451_PHANO</name>
<sequence>MAVLPLPRHLQSFVDKLRSRLASDGLLEVLDSFPPPSSFEFQDATIRGQKAVRLRLGTREQDDATRATSWAYVMHANPLQKWKGEHEPPILIRDEIRGSDETPRLLKRAATSLLRKSGELLPPFCFLQFDSQDKVTHVRDTLCALVLYYSLANGLTDTATKWSKFEDSLVLALEYIDDSANYQRWQDVKNTDAETFPIRRITRRVRPQRVSHHAEDEADTEDEIDTRTSDTYCKGGVVRSLGSSIPLKPGSNMAKIIAALGDRASLLDAIPSTAVTFSGQNLISEYDPIVLEFGAFGESTVNVYLTQGVKGDTRILAQDSDGELLHWKFGDLTGIDLVEPFDSIMRLDQELPSRGNKIRYLVLYYFMLAEHAGLIGKLSAPWKHESMVPALRAACNHLRNTSTGDTTDEDIRSNKNHPASELQKEAYRSLIVKLRVHPDVLIAKTKAAPAIESEEAADNDQYSEKIAKATTASDHSSSRPNSSAEGQNQPTEGMPPVDLVRSYLHTEQEVPLSCGDTAQEMTGYEEISLESGNETYVSAMSIANSRDSFSASSPAPPILPSAASPNALPSDAVALSDAEMSPEERQQPETATHERATPETANTTDRLADKEEGDSLQAEEIESGVAEPNLDQRFILLRGVSVVSISSDEDEATHPEEKFKEETSTAQRGNPASFGRSEAIYLGSDEETVLPEPINQVVERTPEIGAAPHPPQPTAVDSDSNELRWPGDTKKRKRSLAPVISNDDDDDDDDLLEADGNAWKKASLGRSGGKGTSNE</sequence>
<feature type="compositionally biased region" description="Gly residues" evidence="1">
    <location>
        <begin position="766"/>
        <end position="775"/>
    </location>
</feature>
<dbReference type="AlphaFoldDB" id="A0A7U2I451"/>
<organism evidence="2 3">
    <name type="scientific">Phaeosphaeria nodorum (strain SN15 / ATCC MYA-4574 / FGSC 10173)</name>
    <name type="common">Glume blotch fungus</name>
    <name type="synonym">Parastagonospora nodorum</name>
    <dbReference type="NCBI Taxonomy" id="321614"/>
    <lineage>
        <taxon>Eukaryota</taxon>
        <taxon>Fungi</taxon>
        <taxon>Dikarya</taxon>
        <taxon>Ascomycota</taxon>
        <taxon>Pezizomycotina</taxon>
        <taxon>Dothideomycetes</taxon>
        <taxon>Pleosporomycetidae</taxon>
        <taxon>Pleosporales</taxon>
        <taxon>Pleosporineae</taxon>
        <taxon>Phaeosphaeriaceae</taxon>
        <taxon>Parastagonospora</taxon>
    </lineage>
</organism>
<gene>
    <name evidence="2" type="ORF">JI435_153440</name>
</gene>